<gene>
    <name evidence="1" type="ORF">CTAYLR_010501</name>
</gene>
<dbReference type="AlphaFoldDB" id="A0AAD7UBF0"/>
<organism evidence="1 2">
    <name type="scientific">Chrysophaeum taylorii</name>
    <dbReference type="NCBI Taxonomy" id="2483200"/>
    <lineage>
        <taxon>Eukaryota</taxon>
        <taxon>Sar</taxon>
        <taxon>Stramenopiles</taxon>
        <taxon>Ochrophyta</taxon>
        <taxon>Pelagophyceae</taxon>
        <taxon>Pelagomonadales</taxon>
        <taxon>Pelagomonadaceae</taxon>
        <taxon>Chrysophaeum</taxon>
    </lineage>
</organism>
<protein>
    <submittedName>
        <fullName evidence="1">Uncharacterized protein</fullName>
    </submittedName>
</protein>
<reference evidence="1" key="1">
    <citation type="submission" date="2023-01" db="EMBL/GenBank/DDBJ databases">
        <title>Metagenome sequencing of chrysophaentin producing Chrysophaeum taylorii.</title>
        <authorList>
            <person name="Davison J."/>
            <person name="Bewley C."/>
        </authorList>
    </citation>
    <scope>NUCLEOTIDE SEQUENCE</scope>
    <source>
        <strain evidence="1">NIES-1699</strain>
    </source>
</reference>
<dbReference type="EMBL" id="JAQMWT010000429">
    <property type="protein sequence ID" value="KAJ8601458.1"/>
    <property type="molecule type" value="Genomic_DNA"/>
</dbReference>
<name>A0AAD7UBF0_9STRA</name>
<evidence type="ECO:0000313" key="1">
    <source>
        <dbReference type="EMBL" id="KAJ8601458.1"/>
    </source>
</evidence>
<dbReference type="Proteomes" id="UP001230188">
    <property type="component" value="Unassembled WGS sequence"/>
</dbReference>
<accession>A0AAD7UBF0</accession>
<comment type="caution">
    <text evidence="1">The sequence shown here is derived from an EMBL/GenBank/DDBJ whole genome shotgun (WGS) entry which is preliminary data.</text>
</comment>
<sequence>MSKQYSFPHLVGAASAKFIVVHLHYFESDEYDVCKVVVKRTNLAVFVTNAVLKAPPNVTFVVTASSPMPNASNFFESISLEPWGDEVLPPVVHFHQVNNTETDLCPREHVIREYDDASHYLFIFSTTAFLNDGARGPFGDEWLSTLAWPFVVDPTTRLAGVVMSCALRVHVQSWAMVVDARIKAEFLQLYAEACTMNKTDAIVHSEIGAGSATLNHGTIASLWPPLYGFSVDAAECLARGDTPALYIDLHKCANPLAQSRFRHMGPGTEFRTPAKLSDIVFTKFGGDVMPLMPWSYRQFVANETASLFRRSQLGETPCFDRTNLAVFVANAILLEAPPPQNAMFIITTTSPFPPAKEFFESVGIEPWGEDLFPASVVVRPVSSTKIDLCHRASILRDFNASHYLFVNDGARGPFGANWLETLAWPFRLDNSTLVAGIVLSCSQYVHVESWAIVVDARVKDSFAEIYEGSCNLPRPKALRHGDIGAGRMFLQTYGSSMAALWPPLHGLTQESAACLMNDDARILRRDLNDCQSPFDPAGNFHFPQNLSDIVFTKFVGGDVTRPENSSSYEARVIEETAAIFRQRPRLMAEAQPHVVHLHYYESRKFDRCTILTKRTNLAVFVANAVLAAPKNVTFVVTTGSSLPNASEFFGSTGVEPWGRTVLPANVVVRRVPYARIDLCHRASVLREFYGSHYLFLNDGVRGPFGEHWLETLAWPFHLDPSTGVTGVVLSCSHFVHVESWAIVVHSRVKELFLGLYKTSCTLPKPKAIRHGEIGAGRAILQVDGTSIAALWPPLHGFARSAAACLTSNDAPILRRDLNDCHDRFDPAGNFTPPPKLSDIVFTKFDGDVMHDIPESFEARVAAATAAALLRRRHRPNKTPKFRLPQLAEAKCRLFLQDNP</sequence>
<proteinExistence type="predicted"/>
<evidence type="ECO:0000313" key="2">
    <source>
        <dbReference type="Proteomes" id="UP001230188"/>
    </source>
</evidence>
<keyword evidence="2" id="KW-1185">Reference proteome</keyword>